<dbReference type="Proteomes" id="UP001203607">
    <property type="component" value="Unassembled WGS sequence"/>
</dbReference>
<comment type="caution">
    <text evidence="2">The sequence shown here is derived from an EMBL/GenBank/DDBJ whole genome shotgun (WGS) entry which is preliminary data.</text>
</comment>
<dbReference type="SUPFAM" id="SSF51206">
    <property type="entry name" value="cAMP-binding domain-like"/>
    <property type="match status" value="1"/>
</dbReference>
<dbReference type="RefSeq" id="WP_249656178.1">
    <property type="nucleotide sequence ID" value="NZ_JAMFMA010000001.1"/>
</dbReference>
<dbReference type="Gene3D" id="2.60.120.10">
    <property type="entry name" value="Jelly Rolls"/>
    <property type="match status" value="1"/>
</dbReference>
<organism evidence="2 3">
    <name type="scientific">Flagellimonas spongiicola</name>
    <dbReference type="NCBI Taxonomy" id="2942208"/>
    <lineage>
        <taxon>Bacteria</taxon>
        <taxon>Pseudomonadati</taxon>
        <taxon>Bacteroidota</taxon>
        <taxon>Flavobacteriia</taxon>
        <taxon>Flavobacteriales</taxon>
        <taxon>Flavobacteriaceae</taxon>
        <taxon>Flagellimonas</taxon>
    </lineage>
</organism>
<dbReference type="PROSITE" id="PS50042">
    <property type="entry name" value="CNMP_BINDING_3"/>
    <property type="match status" value="1"/>
</dbReference>
<dbReference type="InterPro" id="IPR018490">
    <property type="entry name" value="cNMP-bd_dom_sf"/>
</dbReference>
<protein>
    <submittedName>
        <fullName evidence="2">Crp/Fnr family transcriptional regulator</fullName>
    </submittedName>
</protein>
<dbReference type="CDD" id="cd00038">
    <property type="entry name" value="CAP_ED"/>
    <property type="match status" value="1"/>
</dbReference>
<evidence type="ECO:0000259" key="1">
    <source>
        <dbReference type="PROSITE" id="PS50042"/>
    </source>
</evidence>
<dbReference type="InterPro" id="IPR000595">
    <property type="entry name" value="cNMP-bd_dom"/>
</dbReference>
<gene>
    <name evidence="2" type="ORF">M3P19_03215</name>
</gene>
<dbReference type="InterPro" id="IPR014710">
    <property type="entry name" value="RmlC-like_jellyroll"/>
</dbReference>
<dbReference type="EMBL" id="JAMFMA010000001">
    <property type="protein sequence ID" value="MCL6273000.1"/>
    <property type="molecule type" value="Genomic_DNA"/>
</dbReference>
<accession>A0ABT0PNP9</accession>
<name>A0ABT0PNP9_9FLAO</name>
<keyword evidence="3" id="KW-1185">Reference proteome</keyword>
<reference evidence="2 3" key="1">
    <citation type="submission" date="2022-05" db="EMBL/GenBank/DDBJ databases">
        <authorList>
            <person name="Park J.-S."/>
        </authorList>
    </citation>
    <scope>NUCLEOTIDE SEQUENCE [LARGE SCALE GENOMIC DNA]</scope>
    <source>
        <strain evidence="2 3">2012CJ35-5</strain>
    </source>
</reference>
<dbReference type="Pfam" id="PF00027">
    <property type="entry name" value="cNMP_binding"/>
    <property type="match status" value="1"/>
</dbReference>
<proteinExistence type="predicted"/>
<sequence length="191" mass="22678">MTNRFYDHIKQYVDLSPSDFDSVLNRFELKKSAKKEMLQTAEHHCNTLYFVLDGCLNMYFLTEKGTERTVQFAIEGWWLTDFLQFQKGGKTNFNIQAVTQTTVLAISRENYKALLEDYPIMERYFRKVYQIAYGASLVKMRYLYDLSKEEIYFHFTENFPEFAQRVPQKLIASFLGLTPEYVSEIRAKKRS</sequence>
<evidence type="ECO:0000313" key="2">
    <source>
        <dbReference type="EMBL" id="MCL6273000.1"/>
    </source>
</evidence>
<evidence type="ECO:0000313" key="3">
    <source>
        <dbReference type="Proteomes" id="UP001203607"/>
    </source>
</evidence>
<feature type="domain" description="Cyclic nucleotide-binding" evidence="1">
    <location>
        <begin position="11"/>
        <end position="115"/>
    </location>
</feature>